<evidence type="ECO:0000259" key="2">
    <source>
        <dbReference type="PROSITE" id="PS50056"/>
    </source>
</evidence>
<dbReference type="InterPro" id="IPR016130">
    <property type="entry name" value="Tyr_Pase_AS"/>
</dbReference>
<dbReference type="FunFam" id="3.90.190.10:FF:000157">
    <property type="entry name" value="Protein-tyrosine phosphatase"/>
    <property type="match status" value="1"/>
</dbReference>
<comment type="caution">
    <text evidence="4">The sequence shown here is derived from an EMBL/GenBank/DDBJ whole genome shotgun (WGS) entry which is preliminary data.</text>
</comment>
<dbReference type="InterPro" id="IPR050561">
    <property type="entry name" value="PTP"/>
</dbReference>
<dbReference type="PROSITE" id="PS50206">
    <property type="entry name" value="RHODANESE_3"/>
    <property type="match status" value="1"/>
</dbReference>
<protein>
    <recommendedName>
        <fullName evidence="1">protein-tyrosine-phosphatase</fullName>
        <ecNumber evidence="1">3.1.3.48</ecNumber>
    </recommendedName>
</protein>
<dbReference type="PROSITE" id="PS00383">
    <property type="entry name" value="TYR_PHOSPHATASE_1"/>
    <property type="match status" value="1"/>
</dbReference>
<dbReference type="AlphaFoldDB" id="A0A2T0RVA9"/>
<dbReference type="Pfam" id="PF22785">
    <property type="entry name" value="Tc-R-P"/>
    <property type="match status" value="1"/>
</dbReference>
<feature type="domain" description="Tyrosine specific protein phosphatases" evidence="2">
    <location>
        <begin position="86"/>
        <end position="153"/>
    </location>
</feature>
<dbReference type="OrthoDB" id="9806482at2"/>
<evidence type="ECO:0000313" key="5">
    <source>
        <dbReference type="Proteomes" id="UP000239480"/>
    </source>
</evidence>
<dbReference type="SUPFAM" id="SSF52799">
    <property type="entry name" value="(Phosphotyrosine protein) phosphatases II"/>
    <property type="match status" value="1"/>
</dbReference>
<organism evidence="4 5">
    <name type="scientific">Aliiruegeria haliotis</name>
    <dbReference type="NCBI Taxonomy" id="1280846"/>
    <lineage>
        <taxon>Bacteria</taxon>
        <taxon>Pseudomonadati</taxon>
        <taxon>Pseudomonadota</taxon>
        <taxon>Alphaproteobacteria</taxon>
        <taxon>Rhodobacterales</taxon>
        <taxon>Roseobacteraceae</taxon>
        <taxon>Aliiruegeria</taxon>
    </lineage>
</organism>
<dbReference type="InterPro" id="IPR001763">
    <property type="entry name" value="Rhodanese-like_dom"/>
</dbReference>
<keyword evidence="5" id="KW-1185">Reference proteome</keyword>
<dbReference type="Proteomes" id="UP000239480">
    <property type="component" value="Unassembled WGS sequence"/>
</dbReference>
<dbReference type="SMART" id="SM00404">
    <property type="entry name" value="PTPc_motif"/>
    <property type="match status" value="1"/>
</dbReference>
<dbReference type="InterPro" id="IPR029021">
    <property type="entry name" value="Prot-tyrosine_phosphatase-like"/>
</dbReference>
<dbReference type="PANTHER" id="PTHR23339">
    <property type="entry name" value="TYROSINE SPECIFIC PROTEIN PHOSPHATASE AND DUAL SPECIFICITY PROTEIN PHOSPHATASE"/>
    <property type="match status" value="1"/>
</dbReference>
<dbReference type="InterPro" id="IPR003595">
    <property type="entry name" value="Tyr_Pase_cat"/>
</dbReference>
<dbReference type="EMBL" id="PVTD01000002">
    <property type="protein sequence ID" value="PRY25062.1"/>
    <property type="molecule type" value="Genomic_DNA"/>
</dbReference>
<dbReference type="EC" id="3.1.3.48" evidence="1"/>
<dbReference type="PROSITE" id="PS50056">
    <property type="entry name" value="TYR_PHOSPHATASE_2"/>
    <property type="match status" value="1"/>
</dbReference>
<sequence>MFEIAAVPLERGTLGVAPLPGHESSLATDVETIRDWGAAAVVSMTPTEEMQRLGAQDLPIALDAAGIIWHALPITDFGAPQAASDAQWANLSRALHAELDAGRKVLLHCRGGRGRSGMVALRLMVERGVDPASALAELRTLRPGAVETEAQLAWATAGVP</sequence>
<evidence type="ECO:0000259" key="3">
    <source>
        <dbReference type="PROSITE" id="PS50206"/>
    </source>
</evidence>
<evidence type="ECO:0000313" key="4">
    <source>
        <dbReference type="EMBL" id="PRY25062.1"/>
    </source>
</evidence>
<dbReference type="GO" id="GO:0004725">
    <property type="term" value="F:protein tyrosine phosphatase activity"/>
    <property type="evidence" value="ECO:0007669"/>
    <property type="project" value="UniProtKB-EC"/>
</dbReference>
<feature type="domain" description="Rhodanese" evidence="3">
    <location>
        <begin position="72"/>
        <end position="147"/>
    </location>
</feature>
<evidence type="ECO:0000256" key="1">
    <source>
        <dbReference type="ARBA" id="ARBA00013064"/>
    </source>
</evidence>
<reference evidence="4 5" key="1">
    <citation type="submission" date="2018-03" db="EMBL/GenBank/DDBJ databases">
        <title>Genomic Encyclopedia of Archaeal and Bacterial Type Strains, Phase II (KMG-II): from individual species to whole genera.</title>
        <authorList>
            <person name="Goeker M."/>
        </authorList>
    </citation>
    <scope>NUCLEOTIDE SEQUENCE [LARGE SCALE GENOMIC DNA]</scope>
    <source>
        <strain evidence="4 5">DSM 29328</strain>
    </source>
</reference>
<name>A0A2T0RVA9_9RHOB</name>
<dbReference type="RefSeq" id="WP_106203997.1">
    <property type="nucleotide sequence ID" value="NZ_PVTD01000002.1"/>
</dbReference>
<dbReference type="Gene3D" id="3.90.190.10">
    <property type="entry name" value="Protein tyrosine phosphatase superfamily"/>
    <property type="match status" value="1"/>
</dbReference>
<accession>A0A2T0RVA9</accession>
<dbReference type="InterPro" id="IPR000387">
    <property type="entry name" value="Tyr_Pase_dom"/>
</dbReference>
<proteinExistence type="predicted"/>
<gene>
    <name evidence="4" type="ORF">CLV78_102239</name>
</gene>